<dbReference type="GO" id="GO:0005524">
    <property type="term" value="F:ATP binding"/>
    <property type="evidence" value="ECO:0007669"/>
    <property type="project" value="UniProtKB-KW"/>
</dbReference>
<keyword evidence="2" id="KW-0067">ATP-binding</keyword>
<dbReference type="InterPro" id="IPR041222">
    <property type="entry name" value="PriA_3primeBD"/>
</dbReference>
<dbReference type="GO" id="GO:0006302">
    <property type="term" value="P:double-strand break repair"/>
    <property type="evidence" value="ECO:0007669"/>
    <property type="project" value="TreeGrafter"/>
</dbReference>
<protein>
    <recommendedName>
        <fullName evidence="4">Primosomal protein N' 3' DNA-binding domain-containing protein</fullName>
    </recommendedName>
</protein>
<evidence type="ECO:0000256" key="3">
    <source>
        <dbReference type="ARBA" id="ARBA00023125"/>
    </source>
</evidence>
<dbReference type="Gene3D" id="3.40.50.300">
    <property type="entry name" value="P-loop containing nucleotide triphosphate hydrolases"/>
    <property type="match status" value="1"/>
</dbReference>
<dbReference type="Pfam" id="PF17764">
    <property type="entry name" value="PriA_3primeBD"/>
    <property type="match status" value="1"/>
</dbReference>
<evidence type="ECO:0000259" key="4">
    <source>
        <dbReference type="Pfam" id="PF17764"/>
    </source>
</evidence>
<dbReference type="InterPro" id="IPR027417">
    <property type="entry name" value="P-loop_NTPase"/>
</dbReference>
<dbReference type="Gene3D" id="3.40.1440.60">
    <property type="entry name" value="PriA, 3(prime) DNA-binding domain"/>
    <property type="match status" value="1"/>
</dbReference>
<dbReference type="GO" id="GO:0003677">
    <property type="term" value="F:DNA binding"/>
    <property type="evidence" value="ECO:0007669"/>
    <property type="project" value="UniProtKB-KW"/>
</dbReference>
<gene>
    <name evidence="5" type="ORF">COV10_02715</name>
</gene>
<evidence type="ECO:0000313" key="5">
    <source>
        <dbReference type="EMBL" id="PIR44772.1"/>
    </source>
</evidence>
<dbReference type="EMBL" id="PCYI01000019">
    <property type="protein sequence ID" value="PIR44772.1"/>
    <property type="molecule type" value="Genomic_DNA"/>
</dbReference>
<keyword evidence="3" id="KW-0238">DNA-binding</keyword>
<feature type="domain" description="Primosomal protein N' 3' DNA-binding" evidence="4">
    <location>
        <begin position="14"/>
        <end position="105"/>
    </location>
</feature>
<dbReference type="PANTHER" id="PTHR30580:SF0">
    <property type="entry name" value="PRIMOSOMAL PROTEIN N"/>
    <property type="match status" value="1"/>
</dbReference>
<reference evidence="5 6" key="1">
    <citation type="submission" date="2017-09" db="EMBL/GenBank/DDBJ databases">
        <title>Depth-based differentiation of microbial function through sediment-hosted aquifers and enrichment of novel symbionts in the deep terrestrial subsurface.</title>
        <authorList>
            <person name="Probst A.J."/>
            <person name="Ladd B."/>
            <person name="Jarett J.K."/>
            <person name="Geller-Mcgrath D.E."/>
            <person name="Sieber C.M."/>
            <person name="Emerson J.B."/>
            <person name="Anantharaman K."/>
            <person name="Thomas B.C."/>
            <person name="Malmstrom R."/>
            <person name="Stieglmeier M."/>
            <person name="Klingl A."/>
            <person name="Woyke T."/>
            <person name="Ryan C.M."/>
            <person name="Banfield J.F."/>
        </authorList>
    </citation>
    <scope>NUCLEOTIDE SEQUENCE [LARGE SCALE GENOMIC DNA]</scope>
    <source>
        <strain evidence="5">CG10_big_fil_rev_8_21_14_0_10_51_16</strain>
    </source>
</reference>
<dbReference type="InterPro" id="IPR042115">
    <property type="entry name" value="PriA_3primeBD_sf"/>
</dbReference>
<dbReference type="PANTHER" id="PTHR30580">
    <property type="entry name" value="PRIMOSOMAL PROTEIN N"/>
    <property type="match status" value="1"/>
</dbReference>
<evidence type="ECO:0000256" key="2">
    <source>
        <dbReference type="ARBA" id="ARBA00022840"/>
    </source>
</evidence>
<dbReference type="SUPFAM" id="SSF52540">
    <property type="entry name" value="P-loop containing nucleoside triphosphate hydrolases"/>
    <property type="match status" value="1"/>
</dbReference>
<keyword evidence="1" id="KW-0547">Nucleotide-binding</keyword>
<accession>A0A2H0RDZ1</accession>
<dbReference type="AlphaFoldDB" id="A0A2H0RDZ1"/>
<evidence type="ECO:0000313" key="6">
    <source>
        <dbReference type="Proteomes" id="UP000228767"/>
    </source>
</evidence>
<proteinExistence type="predicted"/>
<sequence>MFILTVIPIARGIFKDSLTYFTADEVAPGSLITIPVRGRTVSGLVVDVTPAQNKKAELKSQTFAIKKMGEFKAKQFLTSAFLQACRSCADWHGEHMGQVIATQVPSAILSKPPKASPQREYQTNTLTTTFALQESLLGRLTILKRFVRERFAKQESVIIVAPTIADVTALFEELQKGIETYAHILHGNCSDKIVRTRWSAIAESKRPVLLVCTPYFLSVPVPHLGCIILEHEHSFAYATIGRPHFDERLFARFLAEASGADLVLADSLLSLETLARYDAGEVQPLYQMSFRPGASAEQELVDMRKERKPGEPFRVLGNASKRAIANSITEGGSVFLLTHRKGLSPLTICQDCETVVTCPDCKKPLALFAGVNQEQQFRCIGCRKLFPVRDRCNVCTSWRFALLGIGTEKVLAEVEELFPEAPWFRVDADATPSHEEARAICEEWRTTPGAILIGTEMTLYYLREAIPTVVVVSLDALFALPNFRIPEKMLHLLLACRELANNRLIIQTRKADEEIFSLLMRGDLQSWYRDELALRAQFHYPPATVLVKITLARGETALASELEHLATRWSDYHPTRYVGVARGGQRTTTHLLLRIPRIEWPHPELVAMLRALPPSFMVQVDPENVL</sequence>
<dbReference type="Proteomes" id="UP000228767">
    <property type="component" value="Unassembled WGS sequence"/>
</dbReference>
<name>A0A2H0RDZ1_9BACT</name>
<evidence type="ECO:0000256" key="1">
    <source>
        <dbReference type="ARBA" id="ARBA00022741"/>
    </source>
</evidence>
<dbReference type="GO" id="GO:0006270">
    <property type="term" value="P:DNA replication initiation"/>
    <property type="evidence" value="ECO:0007669"/>
    <property type="project" value="TreeGrafter"/>
</dbReference>
<dbReference type="GO" id="GO:0043138">
    <property type="term" value="F:3'-5' DNA helicase activity"/>
    <property type="evidence" value="ECO:0007669"/>
    <property type="project" value="TreeGrafter"/>
</dbReference>
<organism evidence="5 6">
    <name type="scientific">Candidatus Vogelbacteria bacterium CG10_big_fil_rev_8_21_14_0_10_51_16</name>
    <dbReference type="NCBI Taxonomy" id="1975045"/>
    <lineage>
        <taxon>Bacteria</taxon>
        <taxon>Candidatus Vogeliibacteriota</taxon>
    </lineage>
</organism>
<comment type="caution">
    <text evidence="5">The sequence shown here is derived from an EMBL/GenBank/DDBJ whole genome shotgun (WGS) entry which is preliminary data.</text>
</comment>
<dbReference type="GO" id="GO:0006310">
    <property type="term" value="P:DNA recombination"/>
    <property type="evidence" value="ECO:0007669"/>
    <property type="project" value="TreeGrafter"/>
</dbReference>